<sequence>MAHSVMKQFISGCLLLFMIFKIFNLPLNLTRLFKSNNPELMLLLKFVVFGILSELTLTVTFNLSVALAWALPVGIFISPTAAEPHQTLPVVFSNLNSPKLEFSILTWVTIVKLKKDGADEFPIFPYLRFLTVIDPISTSGVLGRKTTVAKIKKTAPRITKVPVAWPASLLSY</sequence>
<protein>
    <submittedName>
        <fullName evidence="2">Uncharacterized protein</fullName>
    </submittedName>
</protein>
<comment type="caution">
    <text evidence="2">The sequence shown here is derived from an EMBL/GenBank/DDBJ whole genome shotgun (WGS) entry which is preliminary data.</text>
</comment>
<gene>
    <name evidence="2" type="ORF">CCACVL1_13533</name>
</gene>
<dbReference type="Gramene" id="OMO79646">
    <property type="protein sequence ID" value="OMO79646"/>
    <property type="gene ID" value="CCACVL1_13533"/>
</dbReference>
<evidence type="ECO:0000313" key="2">
    <source>
        <dbReference type="EMBL" id="OMO79646.1"/>
    </source>
</evidence>
<keyword evidence="3" id="KW-1185">Reference proteome</keyword>
<dbReference type="EMBL" id="AWWV01010371">
    <property type="protein sequence ID" value="OMO79646.1"/>
    <property type="molecule type" value="Genomic_DNA"/>
</dbReference>
<organism evidence="2 3">
    <name type="scientific">Corchorus capsularis</name>
    <name type="common">Jute</name>
    <dbReference type="NCBI Taxonomy" id="210143"/>
    <lineage>
        <taxon>Eukaryota</taxon>
        <taxon>Viridiplantae</taxon>
        <taxon>Streptophyta</taxon>
        <taxon>Embryophyta</taxon>
        <taxon>Tracheophyta</taxon>
        <taxon>Spermatophyta</taxon>
        <taxon>Magnoliopsida</taxon>
        <taxon>eudicotyledons</taxon>
        <taxon>Gunneridae</taxon>
        <taxon>Pentapetalae</taxon>
        <taxon>rosids</taxon>
        <taxon>malvids</taxon>
        <taxon>Malvales</taxon>
        <taxon>Malvaceae</taxon>
        <taxon>Grewioideae</taxon>
        <taxon>Apeibeae</taxon>
        <taxon>Corchorus</taxon>
    </lineage>
</organism>
<keyword evidence="1" id="KW-1133">Transmembrane helix</keyword>
<evidence type="ECO:0000256" key="1">
    <source>
        <dbReference type="SAM" id="Phobius"/>
    </source>
</evidence>
<keyword evidence="1" id="KW-0472">Membrane</keyword>
<reference evidence="2 3" key="1">
    <citation type="submission" date="2013-09" db="EMBL/GenBank/DDBJ databases">
        <title>Corchorus capsularis genome sequencing.</title>
        <authorList>
            <person name="Alam M."/>
            <person name="Haque M.S."/>
            <person name="Islam M.S."/>
            <person name="Emdad E.M."/>
            <person name="Islam M.M."/>
            <person name="Ahmed B."/>
            <person name="Halim A."/>
            <person name="Hossen Q.M.M."/>
            <person name="Hossain M.Z."/>
            <person name="Ahmed R."/>
            <person name="Khan M.M."/>
            <person name="Islam R."/>
            <person name="Rashid M.M."/>
            <person name="Khan S.A."/>
            <person name="Rahman M.S."/>
            <person name="Alam M."/>
        </authorList>
    </citation>
    <scope>NUCLEOTIDE SEQUENCE [LARGE SCALE GENOMIC DNA]</scope>
    <source>
        <strain evidence="3">cv. CVL-1</strain>
        <tissue evidence="2">Whole seedling</tissue>
    </source>
</reference>
<feature type="transmembrane region" description="Helical" evidence="1">
    <location>
        <begin position="6"/>
        <end position="25"/>
    </location>
</feature>
<keyword evidence="1" id="KW-0812">Transmembrane</keyword>
<accession>A0A1R3IAM2</accession>
<evidence type="ECO:0000313" key="3">
    <source>
        <dbReference type="Proteomes" id="UP000188268"/>
    </source>
</evidence>
<dbReference type="AlphaFoldDB" id="A0A1R3IAM2"/>
<feature type="transmembrane region" description="Helical" evidence="1">
    <location>
        <begin position="46"/>
        <end position="71"/>
    </location>
</feature>
<proteinExistence type="predicted"/>
<dbReference type="Proteomes" id="UP000188268">
    <property type="component" value="Unassembled WGS sequence"/>
</dbReference>
<name>A0A1R3IAM2_COCAP</name>